<dbReference type="Pfam" id="PF01475">
    <property type="entry name" value="FUR"/>
    <property type="match status" value="1"/>
</dbReference>
<comment type="cofactor">
    <cofactor evidence="7">
        <name>Zn(2+)</name>
        <dbReference type="ChEBI" id="CHEBI:29105"/>
    </cofactor>
    <text evidence="7">Binds 1 zinc ion per subunit.</text>
</comment>
<keyword evidence="4 9" id="KW-0805">Transcription regulation</keyword>
<evidence type="ECO:0000256" key="5">
    <source>
        <dbReference type="ARBA" id="ARBA00023125"/>
    </source>
</evidence>
<evidence type="ECO:0000256" key="2">
    <source>
        <dbReference type="ARBA" id="ARBA00022491"/>
    </source>
</evidence>
<dbReference type="Gene3D" id="3.30.1490.190">
    <property type="match status" value="1"/>
</dbReference>
<comment type="cofactor">
    <cofactor evidence="8">
        <name>Mn(2+)</name>
        <dbReference type="ChEBI" id="CHEBI:29035"/>
    </cofactor>
    <cofactor evidence="8">
        <name>Fe(2+)</name>
        <dbReference type="ChEBI" id="CHEBI:29033"/>
    </cofactor>
    <text evidence="8">Binds 1 Mn(2+) or Fe(2+) ion per subunit.</text>
</comment>
<comment type="subunit">
    <text evidence="9">Homodimer.</text>
</comment>
<evidence type="ECO:0000256" key="9">
    <source>
        <dbReference type="RuleBase" id="RU364037"/>
    </source>
</evidence>
<feature type="binding site" evidence="7">
    <location>
        <position position="86"/>
    </location>
    <ligand>
        <name>Zn(2+)</name>
        <dbReference type="ChEBI" id="CHEBI:29105"/>
    </ligand>
</feature>
<reference evidence="10 11" key="1">
    <citation type="submission" date="2020-02" db="EMBL/GenBank/DDBJ databases">
        <title>Genome sequence of Roseobacter ponti.</title>
        <authorList>
            <person name="Hollensteiner J."/>
            <person name="Schneider D."/>
            <person name="Poehlein A."/>
            <person name="Daniel R."/>
        </authorList>
    </citation>
    <scope>NUCLEOTIDE SEQUENCE [LARGE SCALE GENOMIC DNA]</scope>
    <source>
        <strain evidence="10 11">DSM 106830</strain>
    </source>
</reference>
<evidence type="ECO:0000256" key="3">
    <source>
        <dbReference type="ARBA" id="ARBA00022833"/>
    </source>
</evidence>
<dbReference type="CDD" id="cd07153">
    <property type="entry name" value="Fur_like"/>
    <property type="match status" value="1"/>
</dbReference>
<dbReference type="InterPro" id="IPR002481">
    <property type="entry name" value="FUR"/>
</dbReference>
<dbReference type="GO" id="GO:0045892">
    <property type="term" value="P:negative regulation of DNA-templated transcription"/>
    <property type="evidence" value="ECO:0007669"/>
    <property type="project" value="TreeGrafter"/>
</dbReference>
<evidence type="ECO:0000313" key="11">
    <source>
        <dbReference type="Proteomes" id="UP000503308"/>
    </source>
</evidence>
<keyword evidence="7 9" id="KW-0479">Metal-binding</keyword>
<dbReference type="AlphaFoldDB" id="A0A858SPR3"/>
<feature type="binding site" evidence="7">
    <location>
        <position position="126"/>
    </location>
    <ligand>
        <name>Zn(2+)</name>
        <dbReference type="ChEBI" id="CHEBI:29105"/>
    </ligand>
</feature>
<keyword evidence="3 7" id="KW-0862">Zinc</keyword>
<dbReference type="EMBL" id="CP048788">
    <property type="protein sequence ID" value="QJF50655.1"/>
    <property type="molecule type" value="Genomic_DNA"/>
</dbReference>
<dbReference type="SUPFAM" id="SSF46785">
    <property type="entry name" value="Winged helix' DNA-binding domain"/>
    <property type="match status" value="1"/>
</dbReference>
<keyword evidence="8 9" id="KW-0408">Iron</keyword>
<dbReference type="Proteomes" id="UP000503308">
    <property type="component" value="Chromosome"/>
</dbReference>
<feature type="binding site" evidence="8">
    <location>
        <position position="115"/>
    </location>
    <ligand>
        <name>Fe cation</name>
        <dbReference type="ChEBI" id="CHEBI:24875"/>
    </ligand>
</feature>
<dbReference type="GO" id="GO:0005829">
    <property type="term" value="C:cytosol"/>
    <property type="evidence" value="ECO:0007669"/>
    <property type="project" value="TreeGrafter"/>
</dbReference>
<gene>
    <name evidence="9" type="primary">fur</name>
    <name evidence="10" type="ORF">G3256_05520</name>
</gene>
<dbReference type="InterPro" id="IPR043135">
    <property type="entry name" value="Fur_C"/>
</dbReference>
<dbReference type="KEGG" id="rpon:G3256_05520"/>
<organism evidence="10 11">
    <name type="scientific">Roseobacter ponti</name>
    <dbReference type="NCBI Taxonomy" id="1891787"/>
    <lineage>
        <taxon>Bacteria</taxon>
        <taxon>Pseudomonadati</taxon>
        <taxon>Pseudomonadota</taxon>
        <taxon>Alphaproteobacteria</taxon>
        <taxon>Rhodobacterales</taxon>
        <taxon>Roseobacteraceae</taxon>
        <taxon>Roseobacter</taxon>
    </lineage>
</organism>
<comment type="similarity">
    <text evidence="1 9">Belongs to the Fur family.</text>
</comment>
<evidence type="ECO:0000256" key="7">
    <source>
        <dbReference type="PIRSR" id="PIRSR602481-1"/>
    </source>
</evidence>
<keyword evidence="5 9" id="KW-0238">DNA-binding</keyword>
<keyword evidence="9" id="KW-0963">Cytoplasm</keyword>
<sequence>MRKQAATRQSDVLEVLKGNEKPMTAYAILDQMKQAEPDLAAPTVYRTLAALTDQGRAHKLESIKAFVPCRCDHKASVPVLAICADCGTVQEHDGTPLLPHLTEIAKQSDFNATRHIVELHGQCRDCAA</sequence>
<evidence type="ECO:0000313" key="10">
    <source>
        <dbReference type="EMBL" id="QJF50655.1"/>
    </source>
</evidence>
<evidence type="ECO:0000256" key="8">
    <source>
        <dbReference type="PIRSR" id="PIRSR602481-2"/>
    </source>
</evidence>
<dbReference type="PANTHER" id="PTHR33202">
    <property type="entry name" value="ZINC UPTAKE REGULATION PROTEIN"/>
    <property type="match status" value="1"/>
</dbReference>
<evidence type="ECO:0000256" key="4">
    <source>
        <dbReference type="ARBA" id="ARBA00023015"/>
    </source>
</evidence>
<dbReference type="GO" id="GO:0000976">
    <property type="term" value="F:transcription cis-regulatory region binding"/>
    <property type="evidence" value="ECO:0007669"/>
    <property type="project" value="TreeGrafter"/>
</dbReference>
<keyword evidence="11" id="KW-1185">Reference proteome</keyword>
<dbReference type="GO" id="GO:0008270">
    <property type="term" value="F:zinc ion binding"/>
    <property type="evidence" value="ECO:0007669"/>
    <property type="project" value="TreeGrafter"/>
</dbReference>
<comment type="subcellular location">
    <subcellularLocation>
        <location evidence="9">Cytoplasm</location>
    </subcellularLocation>
</comment>
<dbReference type="InterPro" id="IPR036390">
    <property type="entry name" value="WH_DNA-bd_sf"/>
</dbReference>
<feature type="binding site" evidence="7">
    <location>
        <position position="123"/>
    </location>
    <ligand>
        <name>Zn(2+)</name>
        <dbReference type="ChEBI" id="CHEBI:29105"/>
    </ligand>
</feature>
<dbReference type="GO" id="GO:1900376">
    <property type="term" value="P:regulation of secondary metabolite biosynthetic process"/>
    <property type="evidence" value="ECO:0007669"/>
    <property type="project" value="TreeGrafter"/>
</dbReference>
<dbReference type="Gene3D" id="1.10.10.10">
    <property type="entry name" value="Winged helix-like DNA-binding domain superfamily/Winged helix DNA-binding domain"/>
    <property type="match status" value="1"/>
</dbReference>
<keyword evidence="6 9" id="KW-0804">Transcription</keyword>
<feature type="binding site" evidence="7">
    <location>
        <position position="83"/>
    </location>
    <ligand>
        <name>Zn(2+)</name>
        <dbReference type="ChEBI" id="CHEBI:29105"/>
    </ligand>
</feature>
<dbReference type="InterPro" id="IPR036388">
    <property type="entry name" value="WH-like_DNA-bd_sf"/>
</dbReference>
<protein>
    <recommendedName>
        <fullName evidence="9">Ferric uptake regulation protein</fullName>
    </recommendedName>
</protein>
<evidence type="ECO:0000256" key="6">
    <source>
        <dbReference type="ARBA" id="ARBA00023163"/>
    </source>
</evidence>
<dbReference type="RefSeq" id="WP_169639871.1">
    <property type="nucleotide sequence ID" value="NZ_CP048788.1"/>
</dbReference>
<keyword evidence="2 9" id="KW-0678">Repressor</keyword>
<evidence type="ECO:0000256" key="1">
    <source>
        <dbReference type="ARBA" id="ARBA00007957"/>
    </source>
</evidence>
<accession>A0A858SPR3</accession>
<proteinExistence type="inferred from homology"/>
<dbReference type="GO" id="GO:0003700">
    <property type="term" value="F:DNA-binding transcription factor activity"/>
    <property type="evidence" value="ECO:0007669"/>
    <property type="project" value="UniProtKB-UniRule"/>
</dbReference>
<name>A0A858SPR3_9RHOB</name>
<dbReference type="PANTHER" id="PTHR33202:SF6">
    <property type="entry name" value="ZINC UPTAKE REGULATION PROTEIN"/>
    <property type="match status" value="1"/>
</dbReference>